<evidence type="ECO:0000259" key="15">
    <source>
        <dbReference type="PROSITE" id="PS50089"/>
    </source>
</evidence>
<dbReference type="InterPro" id="IPR002867">
    <property type="entry name" value="IBR_dom"/>
</dbReference>
<evidence type="ECO:0000256" key="14">
    <source>
        <dbReference type="SAM" id="Coils"/>
    </source>
</evidence>
<dbReference type="InterPro" id="IPR036034">
    <property type="entry name" value="PDZ_sf"/>
</dbReference>
<evidence type="ECO:0000313" key="18">
    <source>
        <dbReference type="EMBL" id="KAK9501163.1"/>
    </source>
</evidence>
<gene>
    <name evidence="18" type="ORF">O3M35_002252</name>
</gene>
<feature type="domain" description="RING-type" evidence="15">
    <location>
        <begin position="281"/>
        <end position="321"/>
    </location>
</feature>
<dbReference type="Proteomes" id="UP001461498">
    <property type="component" value="Unassembled WGS sequence"/>
</dbReference>
<evidence type="ECO:0000256" key="4">
    <source>
        <dbReference type="ARBA" id="ARBA00009011"/>
    </source>
</evidence>
<comment type="similarity">
    <text evidence="4">Belongs to the GIPC family.</text>
</comment>
<keyword evidence="9 13" id="KW-0863">Zinc-finger</keyword>
<feature type="domain" description="PDZ" evidence="16">
    <location>
        <begin position="510"/>
        <end position="577"/>
    </location>
</feature>
<dbReference type="InterPro" id="IPR044066">
    <property type="entry name" value="TRIAD_supradom"/>
</dbReference>
<dbReference type="EC" id="2.3.2.31" evidence="5"/>
<evidence type="ECO:0000256" key="5">
    <source>
        <dbReference type="ARBA" id="ARBA00012251"/>
    </source>
</evidence>
<evidence type="ECO:0000256" key="10">
    <source>
        <dbReference type="ARBA" id="ARBA00022786"/>
    </source>
</evidence>
<keyword evidence="11" id="KW-0862">Zinc</keyword>
<dbReference type="InterPro" id="IPR013083">
    <property type="entry name" value="Znf_RING/FYVE/PHD"/>
</dbReference>
<dbReference type="Gene3D" id="3.30.40.10">
    <property type="entry name" value="Zinc/RING finger domain, C3HC4 (zinc finger)"/>
    <property type="match status" value="1"/>
</dbReference>
<evidence type="ECO:0000313" key="19">
    <source>
        <dbReference type="Proteomes" id="UP001461498"/>
    </source>
</evidence>
<feature type="coiled-coil region" evidence="14">
    <location>
        <begin position="428"/>
        <end position="470"/>
    </location>
</feature>
<dbReference type="Pfam" id="PF26000">
    <property type="entry name" value="UBA_ARIH2_N"/>
    <property type="match status" value="1"/>
</dbReference>
<dbReference type="Pfam" id="PF01485">
    <property type="entry name" value="IBR"/>
    <property type="match status" value="1"/>
</dbReference>
<sequence>MSGEEDSGMYYSDEDCGYDAYYNMEDCDIEENDSTSDPEYFIYECLRVDDVEKLLNESVEALSNNLRITPSLAKVLLHTHEWAVLPSAIAYKNSATWMQDHNSNQRQSNLECLGQRLLRCPVCFVPAAPEKFSHLTCGHPFCNECWSTHFEVQITQGVSTGISCMAQDCGLLAPEDFVLSLLTKMPLREKYQEFAFRDYVKSHPELRFCPGPNCKFVFRSKEPKAKRTVCEQCKISFCFKCGTDYHAPTDCATIKKWLTKCADDSETANYISAHTKDCPRCHICIEKNGGCNHMQCYNCKHDFCWMCLGDWKSHGSEYYECSRYKENPNIVNESVHAQAREALKKYLHYYERWENHSKSLKLEAETLEKIKSRINAKVMNSSGTWIDWQYLVDAAALLAKCRYTLQYTYPYAYYLEVGPRKELFEYQQAQLEAEIENLSWKIERAETTDRGDLENQIDIAEKRRTTLLKDFLDILFCTLNTHKVDMTKLLGGQIGLEDFIFAHRKGRPKEIEITKTEDSLGLTITDNGAGYSFIKRIKEGSIVDKIDYIQIGDHIERIDDENLVGRRHFEVAKMLKDIPLGTTFILRLVSPLKAGFANVDARSSHRNKSKKGYGSGKETLRFKANGQAQIVEEPNKEMQLGLENINRLLDSYLGINDNELATQIWEAADGKMNSMDFAEAIDNSDLGTFAFSDDMIIELWGAVTDARAGRTRQQPS</sequence>
<comment type="subcellular location">
    <subcellularLocation>
        <location evidence="2">Nucleus</location>
    </subcellularLocation>
</comment>
<dbReference type="GO" id="GO:0008270">
    <property type="term" value="F:zinc ion binding"/>
    <property type="evidence" value="ECO:0007669"/>
    <property type="project" value="UniProtKB-KW"/>
</dbReference>
<dbReference type="PROSITE" id="PS00518">
    <property type="entry name" value="ZF_RING_1"/>
    <property type="match status" value="1"/>
</dbReference>
<dbReference type="CDD" id="cd20360">
    <property type="entry name" value="Rcat_RBR_TRIAD1"/>
    <property type="match status" value="1"/>
</dbReference>
<dbReference type="SUPFAM" id="SSF57850">
    <property type="entry name" value="RING/U-box"/>
    <property type="match status" value="3"/>
</dbReference>
<keyword evidence="12" id="KW-0539">Nucleus</keyword>
<dbReference type="InterPro" id="IPR001478">
    <property type="entry name" value="PDZ"/>
</dbReference>
<evidence type="ECO:0000256" key="3">
    <source>
        <dbReference type="ARBA" id="ARBA00005884"/>
    </source>
</evidence>
<organism evidence="18 19">
    <name type="scientific">Rhynocoris fuscipes</name>
    <dbReference type="NCBI Taxonomy" id="488301"/>
    <lineage>
        <taxon>Eukaryota</taxon>
        <taxon>Metazoa</taxon>
        <taxon>Ecdysozoa</taxon>
        <taxon>Arthropoda</taxon>
        <taxon>Hexapoda</taxon>
        <taxon>Insecta</taxon>
        <taxon>Pterygota</taxon>
        <taxon>Neoptera</taxon>
        <taxon>Paraneoptera</taxon>
        <taxon>Hemiptera</taxon>
        <taxon>Heteroptera</taxon>
        <taxon>Panheteroptera</taxon>
        <taxon>Cimicomorpha</taxon>
        <taxon>Reduviidae</taxon>
        <taxon>Harpactorinae</taxon>
        <taxon>Harpactorini</taxon>
        <taxon>Rhynocoris</taxon>
    </lineage>
</organism>
<dbReference type="GO" id="GO:0005634">
    <property type="term" value="C:nucleus"/>
    <property type="evidence" value="ECO:0007669"/>
    <property type="project" value="UniProtKB-SubCell"/>
</dbReference>
<reference evidence="18 19" key="1">
    <citation type="submission" date="2022-12" db="EMBL/GenBank/DDBJ databases">
        <title>Chromosome-level genome assembly of true bugs.</title>
        <authorList>
            <person name="Ma L."/>
            <person name="Li H."/>
        </authorList>
    </citation>
    <scope>NUCLEOTIDE SEQUENCE [LARGE SCALE GENOMIC DNA]</scope>
    <source>
        <strain evidence="18">Lab_2022b</strain>
    </source>
</reference>
<evidence type="ECO:0000256" key="2">
    <source>
        <dbReference type="ARBA" id="ARBA00004123"/>
    </source>
</evidence>
<name>A0AAW1CQJ1_9HEMI</name>
<evidence type="ECO:0000256" key="6">
    <source>
        <dbReference type="ARBA" id="ARBA00022679"/>
    </source>
</evidence>
<dbReference type="EMBL" id="JAPXFL010000010">
    <property type="protein sequence ID" value="KAK9501163.1"/>
    <property type="molecule type" value="Genomic_DNA"/>
</dbReference>
<dbReference type="Gene3D" id="1.20.120.1750">
    <property type="match status" value="1"/>
</dbReference>
<dbReference type="SUPFAM" id="SSF50156">
    <property type="entry name" value="PDZ domain-like"/>
    <property type="match status" value="1"/>
</dbReference>
<dbReference type="FunFam" id="2.30.42.10:FF:000097">
    <property type="entry name" value="PDZ domain-containing protein GIPC1 isoform 1"/>
    <property type="match status" value="1"/>
</dbReference>
<dbReference type="PROSITE" id="PS50106">
    <property type="entry name" value="PDZ"/>
    <property type="match status" value="1"/>
</dbReference>
<feature type="domain" description="RING-type" evidence="17">
    <location>
        <begin position="116"/>
        <end position="325"/>
    </location>
</feature>
<dbReference type="PANTHER" id="PTHR12259:SF1">
    <property type="entry name" value="GH21964P"/>
    <property type="match status" value="1"/>
</dbReference>
<dbReference type="PROSITE" id="PS50089">
    <property type="entry name" value="ZF_RING_2"/>
    <property type="match status" value="1"/>
</dbReference>
<keyword evidence="6" id="KW-0808">Transferase</keyword>
<proteinExistence type="inferred from homology"/>
<evidence type="ECO:0000256" key="11">
    <source>
        <dbReference type="ARBA" id="ARBA00022833"/>
    </source>
</evidence>
<evidence type="ECO:0000256" key="12">
    <source>
        <dbReference type="ARBA" id="ARBA00023242"/>
    </source>
</evidence>
<evidence type="ECO:0000256" key="9">
    <source>
        <dbReference type="ARBA" id="ARBA00022771"/>
    </source>
</evidence>
<dbReference type="CDD" id="cd20344">
    <property type="entry name" value="BRcat_RBR_TRIAD1"/>
    <property type="match status" value="1"/>
</dbReference>
<dbReference type="SMART" id="SM00647">
    <property type="entry name" value="IBR"/>
    <property type="match status" value="2"/>
</dbReference>
<comment type="caution">
    <text evidence="18">The sequence shown here is derived from an EMBL/GenBank/DDBJ whole genome shotgun (WGS) entry which is preliminary data.</text>
</comment>
<evidence type="ECO:0000259" key="16">
    <source>
        <dbReference type="PROSITE" id="PS50106"/>
    </source>
</evidence>
<evidence type="ECO:0000256" key="1">
    <source>
        <dbReference type="ARBA" id="ARBA00001798"/>
    </source>
</evidence>
<accession>A0AAW1CQJ1</accession>
<comment type="similarity">
    <text evidence="3">Belongs to the RBR family. Ariadne subfamily.</text>
</comment>
<dbReference type="Pfam" id="PF00595">
    <property type="entry name" value="PDZ"/>
    <property type="match status" value="1"/>
</dbReference>
<evidence type="ECO:0000256" key="8">
    <source>
        <dbReference type="ARBA" id="ARBA00022737"/>
    </source>
</evidence>
<protein>
    <recommendedName>
        <fullName evidence="5">RBR-type E3 ubiquitin transferase</fullName>
        <ecNumber evidence="5">2.3.2.31</ecNumber>
    </recommendedName>
</protein>
<dbReference type="InterPro" id="IPR055349">
    <property type="entry name" value="GH2_GIPC"/>
</dbReference>
<keyword evidence="7" id="KW-0479">Metal-binding</keyword>
<keyword evidence="19" id="KW-1185">Reference proteome</keyword>
<dbReference type="Pfam" id="PF25082">
    <property type="entry name" value="GIPC1_GH2"/>
    <property type="match status" value="1"/>
</dbReference>
<dbReference type="InterPro" id="IPR017907">
    <property type="entry name" value="Znf_RING_CS"/>
</dbReference>
<dbReference type="PROSITE" id="PS51873">
    <property type="entry name" value="TRIAD"/>
    <property type="match status" value="1"/>
</dbReference>
<dbReference type="FunFam" id="1.20.120.1750:FF:000004">
    <property type="entry name" value="RBR-type E3 ubiquitin transferase"/>
    <property type="match status" value="1"/>
</dbReference>
<dbReference type="CDD" id="cd06707">
    <property type="entry name" value="PDZ_GIPC"/>
    <property type="match status" value="1"/>
</dbReference>
<dbReference type="Pfam" id="PF25083">
    <property type="entry name" value="GIPC1_GH1"/>
    <property type="match status" value="1"/>
</dbReference>
<evidence type="ECO:0000259" key="17">
    <source>
        <dbReference type="PROSITE" id="PS51873"/>
    </source>
</evidence>
<keyword evidence="8" id="KW-0677">Repeat</keyword>
<dbReference type="Pfam" id="PF19422">
    <property type="entry name" value="Ariadne"/>
    <property type="match status" value="1"/>
</dbReference>
<dbReference type="AlphaFoldDB" id="A0AAW1CQJ1"/>
<evidence type="ECO:0000256" key="13">
    <source>
        <dbReference type="PROSITE-ProRule" id="PRU00175"/>
    </source>
</evidence>
<keyword evidence="14" id="KW-0175">Coiled coil</keyword>
<dbReference type="SMART" id="SM00228">
    <property type="entry name" value="PDZ"/>
    <property type="match status" value="1"/>
</dbReference>
<dbReference type="InterPro" id="IPR047555">
    <property type="entry name" value="BRcat_RBR_TRIAD1"/>
</dbReference>
<dbReference type="FunFam" id="3.30.40.10:FF:000019">
    <property type="entry name" value="RBR-type E3 ubiquitin transferase"/>
    <property type="match status" value="1"/>
</dbReference>
<dbReference type="InterPro" id="IPR001841">
    <property type="entry name" value="Znf_RING"/>
</dbReference>
<dbReference type="InterPro" id="IPR017379">
    <property type="entry name" value="GIPC1/2/3"/>
</dbReference>
<dbReference type="InterPro" id="IPR056814">
    <property type="entry name" value="GIPC1-3_GH1"/>
</dbReference>
<comment type="catalytic activity">
    <reaction evidence="1">
        <text>[E2 ubiquitin-conjugating enzyme]-S-ubiquitinyl-L-cysteine + [acceptor protein]-L-lysine = [E2 ubiquitin-conjugating enzyme]-L-cysteine + [acceptor protein]-N(6)-ubiquitinyl-L-lysine.</text>
        <dbReference type="EC" id="2.3.2.31"/>
    </reaction>
</comment>
<dbReference type="CDD" id="cd16773">
    <property type="entry name" value="RING-HC_RBR_TRIAD1"/>
    <property type="match status" value="1"/>
</dbReference>
<dbReference type="Pfam" id="PF22191">
    <property type="entry name" value="IBR_1"/>
    <property type="match status" value="1"/>
</dbReference>
<dbReference type="GO" id="GO:0061630">
    <property type="term" value="F:ubiquitin protein ligase activity"/>
    <property type="evidence" value="ECO:0007669"/>
    <property type="project" value="UniProtKB-EC"/>
</dbReference>
<dbReference type="Gene3D" id="2.30.42.10">
    <property type="match status" value="1"/>
</dbReference>
<keyword evidence="10" id="KW-0833">Ubl conjugation pathway</keyword>
<dbReference type="InterPro" id="IPR047556">
    <property type="entry name" value="Rcat_RBR_TRIAD1"/>
</dbReference>
<dbReference type="CDD" id="cd21180">
    <property type="entry name" value="GH2_GIPC"/>
    <property type="match status" value="1"/>
</dbReference>
<dbReference type="InterPro" id="IPR045840">
    <property type="entry name" value="Ariadne"/>
</dbReference>
<evidence type="ECO:0000256" key="7">
    <source>
        <dbReference type="ARBA" id="ARBA00022723"/>
    </source>
</evidence>
<dbReference type="PANTHER" id="PTHR12259">
    <property type="entry name" value="RGS-GAIP INTERACTING PROTEIN GIPC"/>
    <property type="match status" value="1"/>
</dbReference>